<reference evidence="2" key="1">
    <citation type="submission" date="2020-09" db="EMBL/GenBank/DDBJ databases">
        <title>Desulfogranum mesoprofundum gen. nov., sp. nov., a novel mesophilic, sulfate-reducing chemolithoautotroph isolated from a deep-sea hydrothermal vent chimney in the Suiyo Seamount.</title>
        <authorList>
            <person name="Hashimoto Y."/>
            <person name="Nakagawa S."/>
        </authorList>
    </citation>
    <scope>NUCLEOTIDE SEQUENCE</scope>
    <source>
        <strain evidence="2">KT2</strain>
    </source>
</reference>
<keyword evidence="1" id="KW-1133">Transmembrane helix</keyword>
<dbReference type="RefSeq" id="WP_228854093.1">
    <property type="nucleotide sequence ID" value="NZ_AP024086.1"/>
</dbReference>
<dbReference type="EMBL" id="AP024086">
    <property type="protein sequence ID" value="BCL61668.1"/>
    <property type="molecule type" value="Genomic_DNA"/>
</dbReference>
<dbReference type="AlphaFoldDB" id="A0A8D5JDW0"/>
<organism evidence="2 3">
    <name type="scientific">Desulfomarina profundi</name>
    <dbReference type="NCBI Taxonomy" id="2772557"/>
    <lineage>
        <taxon>Bacteria</taxon>
        <taxon>Pseudomonadati</taxon>
        <taxon>Thermodesulfobacteriota</taxon>
        <taxon>Desulfobulbia</taxon>
        <taxon>Desulfobulbales</taxon>
        <taxon>Desulfobulbaceae</taxon>
        <taxon>Desulfomarina</taxon>
    </lineage>
</organism>
<keyword evidence="3" id="KW-1185">Reference proteome</keyword>
<gene>
    <name evidence="2" type="ORF">DGMP_23610</name>
</gene>
<protein>
    <recommendedName>
        <fullName evidence="4">Outer membrane lipoprotein carrier protein LolA</fullName>
    </recommendedName>
</protein>
<name>A0A8D5JDW0_9BACT</name>
<proteinExistence type="predicted"/>
<dbReference type="PANTHER" id="PTHR35869:SF1">
    <property type="entry name" value="OUTER-MEMBRANE LIPOPROTEIN CARRIER PROTEIN"/>
    <property type="match status" value="1"/>
</dbReference>
<dbReference type="InterPro" id="IPR004564">
    <property type="entry name" value="OM_lipoprot_carrier_LolA-like"/>
</dbReference>
<dbReference type="Proteomes" id="UP000826725">
    <property type="component" value="Chromosome"/>
</dbReference>
<feature type="transmembrane region" description="Helical" evidence="1">
    <location>
        <begin position="21"/>
        <end position="44"/>
    </location>
</feature>
<dbReference type="PANTHER" id="PTHR35869">
    <property type="entry name" value="OUTER-MEMBRANE LIPOPROTEIN CARRIER PROTEIN"/>
    <property type="match status" value="1"/>
</dbReference>
<dbReference type="KEGG" id="dbk:DGMP_23610"/>
<keyword evidence="1" id="KW-0472">Membrane</keyword>
<dbReference type="Pfam" id="PF03548">
    <property type="entry name" value="LolA"/>
    <property type="match status" value="1"/>
</dbReference>
<accession>A0A8D5JDW0</accession>
<dbReference type="CDD" id="cd16325">
    <property type="entry name" value="LolA"/>
    <property type="match status" value="1"/>
</dbReference>
<evidence type="ECO:0000313" key="2">
    <source>
        <dbReference type="EMBL" id="BCL61668.1"/>
    </source>
</evidence>
<sequence>MVKYCLRQEISRYGKTSVENSILLFFLLSILLFSVSIPVCAWSSQQDDLQSFLEKIQKKANLTRSFSADFSQEKILTLFARPVHFKGKLYIVRPDRLRWEFISPVPSALIFRGEEGLKCGDGPAPRHFSLSEDPVMKVVAGQLWLWLGGDYMKMAKMFTLKKTGNSTLQVTPVDKNIADFISSVSIVFDEKSLQPRKVEITEAGGDLTRIVFYATVINSRLDEKLFSQCDADG</sequence>
<evidence type="ECO:0008006" key="4">
    <source>
        <dbReference type="Google" id="ProtNLM"/>
    </source>
</evidence>
<keyword evidence="1" id="KW-0812">Transmembrane</keyword>
<evidence type="ECO:0000256" key="1">
    <source>
        <dbReference type="SAM" id="Phobius"/>
    </source>
</evidence>
<evidence type="ECO:0000313" key="3">
    <source>
        <dbReference type="Proteomes" id="UP000826725"/>
    </source>
</evidence>